<keyword evidence="1" id="KW-0804">Transcription</keyword>
<dbReference type="OrthoDB" id="10248617at2759"/>
<feature type="non-terminal residue" evidence="1">
    <location>
        <position position="74"/>
    </location>
</feature>
<dbReference type="EMBL" id="CP045892">
    <property type="protein sequence ID" value="QQP52971.1"/>
    <property type="molecule type" value="Genomic_DNA"/>
</dbReference>
<organism evidence="1 2">
    <name type="scientific">Caligus rogercresseyi</name>
    <name type="common">Sea louse</name>
    <dbReference type="NCBI Taxonomy" id="217165"/>
    <lineage>
        <taxon>Eukaryota</taxon>
        <taxon>Metazoa</taxon>
        <taxon>Ecdysozoa</taxon>
        <taxon>Arthropoda</taxon>
        <taxon>Crustacea</taxon>
        <taxon>Multicrustacea</taxon>
        <taxon>Hexanauplia</taxon>
        <taxon>Copepoda</taxon>
        <taxon>Siphonostomatoida</taxon>
        <taxon>Caligidae</taxon>
        <taxon>Caligus</taxon>
    </lineage>
</organism>
<evidence type="ECO:0000313" key="1">
    <source>
        <dbReference type="EMBL" id="QQP52971.1"/>
    </source>
</evidence>
<evidence type="ECO:0000313" key="2">
    <source>
        <dbReference type="Proteomes" id="UP000595437"/>
    </source>
</evidence>
<name>A0A7T8QRW1_CALRO</name>
<dbReference type="Gene3D" id="3.90.1100.10">
    <property type="match status" value="1"/>
</dbReference>
<keyword evidence="2" id="KW-1185">Reference proteome</keyword>
<protein>
    <submittedName>
        <fullName evidence="1">DNA-directed RNA polymerase subunit beta</fullName>
    </submittedName>
</protein>
<gene>
    <name evidence="1" type="ORF">FKW44_005284</name>
</gene>
<sequence>MGSSERMEWESLENRKPIPNVEDKWKLVPAFLQVGGLVRQHVDSFNYFLNKDIKNIVKANDKVISSADPMFYLK</sequence>
<reference evidence="2" key="1">
    <citation type="submission" date="2021-01" db="EMBL/GenBank/DDBJ databases">
        <title>Caligus Genome Assembly.</title>
        <authorList>
            <person name="Gallardo-Escarate C."/>
        </authorList>
    </citation>
    <scope>NUCLEOTIDE SEQUENCE [LARGE SCALE GENOMIC DNA]</scope>
</reference>
<keyword evidence="1" id="KW-0240">DNA-directed RNA polymerase</keyword>
<dbReference type="GO" id="GO:0000428">
    <property type="term" value="C:DNA-directed RNA polymerase complex"/>
    <property type="evidence" value="ECO:0007669"/>
    <property type="project" value="UniProtKB-KW"/>
</dbReference>
<dbReference type="SUPFAM" id="SSF64484">
    <property type="entry name" value="beta and beta-prime subunits of DNA dependent RNA-polymerase"/>
    <property type="match status" value="1"/>
</dbReference>
<dbReference type="AlphaFoldDB" id="A0A7T8QRW1"/>
<accession>A0A7T8QRW1</accession>
<proteinExistence type="predicted"/>
<dbReference type="Proteomes" id="UP000595437">
    <property type="component" value="Chromosome 3"/>
</dbReference>